<dbReference type="eggNOG" id="COG0720">
    <property type="taxonomic scope" value="Bacteria"/>
</dbReference>
<gene>
    <name evidence="1" type="ordered locus">cce_4839</name>
</gene>
<dbReference type="HOGENOM" id="CLU_1872509_0_0_3"/>
<dbReference type="EMBL" id="CP000807">
    <property type="protein sequence ID" value="ACB54186.1"/>
    <property type="molecule type" value="Genomic_DNA"/>
</dbReference>
<protein>
    <submittedName>
        <fullName evidence="1">Uncharacterized protein</fullName>
    </submittedName>
</protein>
<evidence type="ECO:0000313" key="2">
    <source>
        <dbReference type="Proteomes" id="UP000001203"/>
    </source>
</evidence>
<dbReference type="Proteomes" id="UP000001203">
    <property type="component" value="Chromosome linear"/>
</dbReference>
<evidence type="ECO:0000313" key="1">
    <source>
        <dbReference type="EMBL" id="ACB54186.1"/>
    </source>
</evidence>
<dbReference type="STRING" id="43989.cce_4839"/>
<sequence>MMKQSLIFDYQIRAILRRKHHNPPIWIENHWHDFQVTLHLRAQRNPSDMYGLDMVEMEQRLQEWGERLPIIVNDCPLCPGGTTEELCCYFASIPLESHVTLIGVSVAENAERLTYLSISET</sequence>
<reference evidence="1 2" key="1">
    <citation type="journal article" date="2008" name="Proc. Natl. Acad. Sci. U.S.A.">
        <title>The genome of Cyanothece 51142, a unicellular diazotrophic cyanobacterium important in the marine nitrogen cycle.</title>
        <authorList>
            <person name="Welsh E.A."/>
            <person name="Liberton M."/>
            <person name="Stoeckel J."/>
            <person name="Loh T."/>
            <person name="Elvitigala T."/>
            <person name="Wang C."/>
            <person name="Wollam A."/>
            <person name="Fulton R.S."/>
            <person name="Clifton S.W."/>
            <person name="Jacobs J.M."/>
            <person name="Aurora R."/>
            <person name="Ghosh B.K."/>
            <person name="Sherman L.A."/>
            <person name="Smith R.D."/>
            <person name="Wilson R.K."/>
            <person name="Pakrasi H.B."/>
        </authorList>
    </citation>
    <scope>NUCLEOTIDE SEQUENCE [LARGE SCALE GENOMIC DNA]</scope>
    <source>
        <strain evidence="2">ATCC 51142 / BH68</strain>
    </source>
</reference>
<name>B1X225_CROS5</name>
<dbReference type="AlphaFoldDB" id="B1X225"/>
<accession>B1X225</accession>
<proteinExistence type="predicted"/>
<keyword evidence="2" id="KW-1185">Reference proteome</keyword>
<organism evidence="1 2">
    <name type="scientific">Crocosphaera subtropica (strain ATCC 51142 / BH68)</name>
    <name type="common">Cyanothece sp. (strain ATCC 51142)</name>
    <dbReference type="NCBI Taxonomy" id="43989"/>
    <lineage>
        <taxon>Bacteria</taxon>
        <taxon>Bacillati</taxon>
        <taxon>Cyanobacteriota</taxon>
        <taxon>Cyanophyceae</taxon>
        <taxon>Oscillatoriophycideae</taxon>
        <taxon>Chroococcales</taxon>
        <taxon>Aphanothecaceae</taxon>
        <taxon>Crocosphaera</taxon>
        <taxon>Crocosphaera subtropica</taxon>
    </lineage>
</organism>
<dbReference type="KEGG" id="cyt:cce_4839"/>